<evidence type="ECO:0000259" key="10">
    <source>
        <dbReference type="PROSITE" id="PS50112"/>
    </source>
</evidence>
<comment type="function">
    <text evidence="6">Putative oxygen sensor; modulates the activity of FixJ, a transcriptional activator of nitrogen fixation fixK gene. FixL probably acts as a kinase that phosphorylates FixJ.</text>
</comment>
<comment type="caution">
    <text evidence="8">Lacks conserved residue(s) required for the propagation of feature annotation.</text>
</comment>
<dbReference type="Pfam" id="PF00072">
    <property type="entry name" value="Response_reg"/>
    <property type="match status" value="1"/>
</dbReference>
<dbReference type="CDD" id="cd16917">
    <property type="entry name" value="HATPase_UhpB-NarQ-NarX-like"/>
    <property type="match status" value="1"/>
</dbReference>
<dbReference type="InterPro" id="IPR013767">
    <property type="entry name" value="PAS_fold"/>
</dbReference>
<name>A0A2S6H2Q4_9GAMM</name>
<evidence type="ECO:0000259" key="11">
    <source>
        <dbReference type="PROSITE" id="PS50113"/>
    </source>
</evidence>
<dbReference type="CDD" id="cd00130">
    <property type="entry name" value="PAS"/>
    <property type="match status" value="2"/>
</dbReference>
<evidence type="ECO:0000256" key="4">
    <source>
        <dbReference type="ARBA" id="ARBA00022840"/>
    </source>
</evidence>
<dbReference type="InterPro" id="IPR050482">
    <property type="entry name" value="Sensor_HK_TwoCompSys"/>
</dbReference>
<keyword evidence="2" id="KW-0547">Nucleotide-binding</keyword>
<dbReference type="OrthoDB" id="9797605at2"/>
<dbReference type="PANTHER" id="PTHR24421">
    <property type="entry name" value="NITRATE/NITRITE SENSOR PROTEIN NARX-RELATED"/>
    <property type="match status" value="1"/>
</dbReference>
<dbReference type="EMBL" id="PTIY01000006">
    <property type="protein sequence ID" value="PPK71711.1"/>
    <property type="molecule type" value="Genomic_DNA"/>
</dbReference>
<dbReference type="InterPro" id="IPR000700">
    <property type="entry name" value="PAS-assoc_C"/>
</dbReference>
<evidence type="ECO:0000256" key="7">
    <source>
        <dbReference type="ARBA" id="ARBA00070616"/>
    </source>
</evidence>
<dbReference type="FunFam" id="3.30.450.20:FF:000060">
    <property type="entry name" value="Sensor protein FixL"/>
    <property type="match status" value="1"/>
</dbReference>
<accession>A0A2S6H2Q4</accession>
<dbReference type="Pfam" id="PF00989">
    <property type="entry name" value="PAS"/>
    <property type="match status" value="1"/>
</dbReference>
<feature type="domain" description="PAS" evidence="10">
    <location>
        <begin position="266"/>
        <end position="339"/>
    </location>
</feature>
<dbReference type="Gene3D" id="1.20.5.1930">
    <property type="match status" value="1"/>
</dbReference>
<keyword evidence="5" id="KW-0902">Two-component regulatory system</keyword>
<evidence type="ECO:0000256" key="5">
    <source>
        <dbReference type="ARBA" id="ARBA00023012"/>
    </source>
</evidence>
<gene>
    <name evidence="12" type="ORF">B0F88_10660</name>
</gene>
<evidence type="ECO:0000256" key="3">
    <source>
        <dbReference type="ARBA" id="ARBA00022777"/>
    </source>
</evidence>
<evidence type="ECO:0000313" key="12">
    <source>
        <dbReference type="EMBL" id="PPK71711.1"/>
    </source>
</evidence>
<evidence type="ECO:0000256" key="1">
    <source>
        <dbReference type="ARBA" id="ARBA00022679"/>
    </source>
</evidence>
<feature type="domain" description="Response regulatory" evidence="9">
    <location>
        <begin position="2"/>
        <end position="118"/>
    </location>
</feature>
<sequence length="739" mass="83241">MRFLIIDDDPVERSLTIATLRGKFADADMVEVCSREVFDEKMAETGFDLAITEYTLGWTDGLTLFKAIKSSHACLPVIMLTDSGGEDIAVAAIKSGMADYIVKRNRRRLLDAVESSLLETKKTEFCKNAESKAPRYERRDPFISRFEPDLAYSMTISPDGKPILEWSTEQLKKLIGSVRFDGESKQQACDWVLPVHPDDIKIVQDRFEKLLAGCEDISEYRVVINDSDTRYFSDHSLPVRDPIDGGVVQLYGVLHDVTSRRKNEEELYLMQHAIDSCNNGIIITGLADKDFPIIYANEAFLRTTGYSRQDVLGQNCRFLQQSDRDQANVTELREALHSYRDGHAVVRNYRKDGSLFLNEVYISPIRDKQGKITHYVGVQNDVTGRIEMEDLLSKNEARMRSIFNNVFDGIIIINESGIIEKINPSVERLFGYSAEELIGYNINKLMSEPEQGRHDTYLKTYLNGGKAKILGFKREVSGVRKDGSVFSMELKVSDFDVEQRHFFIGTVHDISERKQAEEALRDLSGHLETAREDERTRIAREIHDELGSLLAALKMDLSWLSKQLPAGRSACHEKITVMNRQLDDAIGSVRRIIADLRPSILDHLGLLAAIDWKLDEFRQQTGMQCVLTMPENNIVIDDGTDIAIFRIMQEALTNIALHSRATKVTLDVETAANSLVMKITDNGCGMTEAQMNKPGKYGILGMHERARHCGGEIAIDSKPGKGTTLVLNMRLKSSEGGHD</sequence>
<protein>
    <recommendedName>
        <fullName evidence="7">Sensor protein FixL</fullName>
    </recommendedName>
</protein>
<dbReference type="InterPro" id="IPR001610">
    <property type="entry name" value="PAC"/>
</dbReference>
<keyword evidence="3" id="KW-0418">Kinase</keyword>
<dbReference type="SUPFAM" id="SSF55874">
    <property type="entry name" value="ATPase domain of HSP90 chaperone/DNA topoisomerase II/histidine kinase"/>
    <property type="match status" value="1"/>
</dbReference>
<dbReference type="Proteomes" id="UP000238071">
    <property type="component" value="Unassembled WGS sequence"/>
</dbReference>
<keyword evidence="1" id="KW-0808">Transferase</keyword>
<organism evidence="12 13">
    <name type="scientific">Methylobacter tundripaludum</name>
    <dbReference type="NCBI Taxonomy" id="173365"/>
    <lineage>
        <taxon>Bacteria</taxon>
        <taxon>Pseudomonadati</taxon>
        <taxon>Pseudomonadota</taxon>
        <taxon>Gammaproteobacteria</taxon>
        <taxon>Methylococcales</taxon>
        <taxon>Methylococcaceae</taxon>
        <taxon>Methylobacter</taxon>
    </lineage>
</organism>
<reference evidence="12 13" key="1">
    <citation type="submission" date="2018-02" db="EMBL/GenBank/DDBJ databases">
        <title>Subsurface microbial communities from deep shales in Ohio and West Virginia, USA.</title>
        <authorList>
            <person name="Wrighton K."/>
        </authorList>
    </citation>
    <scope>NUCLEOTIDE SEQUENCE [LARGE SCALE GENOMIC DNA]</scope>
    <source>
        <strain evidence="12 13">OWC-G53F</strain>
    </source>
</reference>
<feature type="domain" description="PAC" evidence="11">
    <location>
        <begin position="340"/>
        <end position="394"/>
    </location>
</feature>
<evidence type="ECO:0000256" key="6">
    <source>
        <dbReference type="ARBA" id="ARBA00059827"/>
    </source>
</evidence>
<dbReference type="SMART" id="SM00448">
    <property type="entry name" value="REC"/>
    <property type="match status" value="1"/>
</dbReference>
<dbReference type="GO" id="GO:0000155">
    <property type="term" value="F:phosphorelay sensor kinase activity"/>
    <property type="evidence" value="ECO:0007669"/>
    <property type="project" value="InterPro"/>
</dbReference>
<dbReference type="GO" id="GO:0006355">
    <property type="term" value="P:regulation of DNA-templated transcription"/>
    <property type="evidence" value="ECO:0007669"/>
    <property type="project" value="InterPro"/>
</dbReference>
<dbReference type="InterPro" id="IPR001789">
    <property type="entry name" value="Sig_transdc_resp-reg_receiver"/>
</dbReference>
<dbReference type="InterPro" id="IPR003594">
    <property type="entry name" value="HATPase_dom"/>
</dbReference>
<dbReference type="GO" id="GO:0005524">
    <property type="term" value="F:ATP binding"/>
    <property type="evidence" value="ECO:0007669"/>
    <property type="project" value="UniProtKB-KW"/>
</dbReference>
<dbReference type="SMART" id="SM00387">
    <property type="entry name" value="HATPase_c"/>
    <property type="match status" value="1"/>
</dbReference>
<evidence type="ECO:0000259" key="9">
    <source>
        <dbReference type="PROSITE" id="PS50110"/>
    </source>
</evidence>
<evidence type="ECO:0000256" key="2">
    <source>
        <dbReference type="ARBA" id="ARBA00022741"/>
    </source>
</evidence>
<dbReference type="PROSITE" id="PS50112">
    <property type="entry name" value="PAS"/>
    <property type="match status" value="2"/>
</dbReference>
<dbReference type="SMART" id="SM00091">
    <property type="entry name" value="PAS"/>
    <property type="match status" value="2"/>
</dbReference>
<dbReference type="InterPro" id="IPR035965">
    <property type="entry name" value="PAS-like_dom_sf"/>
</dbReference>
<dbReference type="PROSITE" id="PS50110">
    <property type="entry name" value="RESPONSE_REGULATORY"/>
    <property type="match status" value="1"/>
</dbReference>
<dbReference type="PANTHER" id="PTHR24421:SF59">
    <property type="entry name" value="OXYGEN SENSOR HISTIDINE KINASE NREB"/>
    <property type="match status" value="1"/>
</dbReference>
<dbReference type="Pfam" id="PF13426">
    <property type="entry name" value="PAS_9"/>
    <property type="match status" value="1"/>
</dbReference>
<dbReference type="InterPro" id="IPR011006">
    <property type="entry name" value="CheY-like_superfamily"/>
</dbReference>
<dbReference type="NCBIfam" id="TIGR00229">
    <property type="entry name" value="sensory_box"/>
    <property type="match status" value="2"/>
</dbReference>
<dbReference type="GO" id="GO:0016020">
    <property type="term" value="C:membrane"/>
    <property type="evidence" value="ECO:0007669"/>
    <property type="project" value="InterPro"/>
</dbReference>
<keyword evidence="4" id="KW-0067">ATP-binding</keyword>
<dbReference type="SUPFAM" id="SSF55785">
    <property type="entry name" value="PYP-like sensor domain (PAS domain)"/>
    <property type="match status" value="3"/>
</dbReference>
<dbReference type="InterPro" id="IPR000014">
    <property type="entry name" value="PAS"/>
</dbReference>
<feature type="domain" description="PAC" evidence="11">
    <location>
        <begin position="472"/>
        <end position="522"/>
    </location>
</feature>
<keyword evidence="13" id="KW-1185">Reference proteome</keyword>
<feature type="domain" description="PAC" evidence="11">
    <location>
        <begin position="216"/>
        <end position="269"/>
    </location>
</feature>
<comment type="caution">
    <text evidence="12">The sequence shown here is derived from an EMBL/GenBank/DDBJ whole genome shotgun (WGS) entry which is preliminary data.</text>
</comment>
<dbReference type="SUPFAM" id="SSF52172">
    <property type="entry name" value="CheY-like"/>
    <property type="match status" value="1"/>
</dbReference>
<dbReference type="SMART" id="SM00086">
    <property type="entry name" value="PAC"/>
    <property type="match status" value="3"/>
</dbReference>
<dbReference type="CDD" id="cd00156">
    <property type="entry name" value="REC"/>
    <property type="match status" value="1"/>
</dbReference>
<dbReference type="Gene3D" id="3.30.450.20">
    <property type="entry name" value="PAS domain"/>
    <property type="match status" value="3"/>
</dbReference>
<dbReference type="Gene3D" id="3.30.565.10">
    <property type="entry name" value="Histidine kinase-like ATPase, C-terminal domain"/>
    <property type="match status" value="1"/>
</dbReference>
<dbReference type="Gene3D" id="3.40.50.2300">
    <property type="match status" value="1"/>
</dbReference>
<dbReference type="GO" id="GO:0046983">
    <property type="term" value="F:protein dimerization activity"/>
    <property type="evidence" value="ECO:0007669"/>
    <property type="project" value="InterPro"/>
</dbReference>
<dbReference type="PROSITE" id="PS50113">
    <property type="entry name" value="PAC"/>
    <property type="match status" value="3"/>
</dbReference>
<feature type="domain" description="PAS" evidence="10">
    <location>
        <begin position="395"/>
        <end position="465"/>
    </location>
</feature>
<dbReference type="Pfam" id="PF07730">
    <property type="entry name" value="HisKA_3"/>
    <property type="match status" value="1"/>
</dbReference>
<dbReference type="InterPro" id="IPR011712">
    <property type="entry name" value="Sig_transdc_His_kin_sub3_dim/P"/>
</dbReference>
<dbReference type="RefSeq" id="WP_104423597.1">
    <property type="nucleotide sequence ID" value="NZ_PTIY01000006.1"/>
</dbReference>
<dbReference type="AlphaFoldDB" id="A0A2S6H2Q4"/>
<proteinExistence type="predicted"/>
<evidence type="ECO:0000256" key="8">
    <source>
        <dbReference type="PROSITE-ProRule" id="PRU00169"/>
    </source>
</evidence>
<evidence type="ECO:0000313" key="13">
    <source>
        <dbReference type="Proteomes" id="UP000238071"/>
    </source>
</evidence>
<dbReference type="InterPro" id="IPR036890">
    <property type="entry name" value="HATPase_C_sf"/>
</dbReference>
<dbReference type="Pfam" id="PF02518">
    <property type="entry name" value="HATPase_c"/>
    <property type="match status" value="1"/>
</dbReference>